<feature type="transmembrane region" description="Helical" evidence="5">
    <location>
        <begin position="605"/>
        <end position="624"/>
    </location>
</feature>
<evidence type="ECO:0000256" key="4">
    <source>
        <dbReference type="ARBA" id="ARBA00023136"/>
    </source>
</evidence>
<dbReference type="InterPro" id="IPR017500">
    <property type="entry name" value="Phage_infect_YhgE_N"/>
</dbReference>
<evidence type="ECO:0000259" key="6">
    <source>
        <dbReference type="Pfam" id="PF12698"/>
    </source>
</evidence>
<feature type="transmembrane region" description="Helical" evidence="5">
    <location>
        <begin position="545"/>
        <end position="564"/>
    </location>
</feature>
<feature type="transmembrane region" description="Helical" evidence="5">
    <location>
        <begin position="576"/>
        <end position="599"/>
    </location>
</feature>
<protein>
    <submittedName>
        <fullName evidence="7">Membrane protein</fullName>
    </submittedName>
</protein>
<feature type="transmembrane region" description="Helical" evidence="5">
    <location>
        <begin position="505"/>
        <end position="525"/>
    </location>
</feature>
<dbReference type="GO" id="GO:0016020">
    <property type="term" value="C:membrane"/>
    <property type="evidence" value="ECO:0007669"/>
    <property type="project" value="UniProtKB-SubCell"/>
</dbReference>
<comment type="subcellular location">
    <subcellularLocation>
        <location evidence="1">Membrane</location>
        <topology evidence="1">Multi-pass membrane protein</topology>
    </subcellularLocation>
</comment>
<feature type="transmembrane region" description="Helical" evidence="5">
    <location>
        <begin position="663"/>
        <end position="682"/>
    </location>
</feature>
<evidence type="ECO:0000256" key="2">
    <source>
        <dbReference type="ARBA" id="ARBA00022692"/>
    </source>
</evidence>
<evidence type="ECO:0000256" key="1">
    <source>
        <dbReference type="ARBA" id="ARBA00004141"/>
    </source>
</evidence>
<dbReference type="NCBIfam" id="TIGR03062">
    <property type="entry name" value="pip_yhgE_Cterm"/>
    <property type="match status" value="1"/>
</dbReference>
<reference evidence="7" key="1">
    <citation type="submission" date="2014-08" db="EMBL/GenBank/DDBJ databases">
        <title>Comparative genomics of the Paenibacillus odorifer group.</title>
        <authorList>
            <person name="den Bakker H.C."/>
            <person name="Tsai Y.-C.Y.-C."/>
            <person name="Martin N."/>
            <person name="Korlach J."/>
            <person name="Wiedmann M."/>
        </authorList>
    </citation>
    <scope>NUCLEOTIDE SEQUENCE [LARGE SCALE GENOMIC DNA]</scope>
    <source>
        <strain evidence="7">DSM 13188</strain>
    </source>
</reference>
<dbReference type="GO" id="GO:0140359">
    <property type="term" value="F:ABC-type transporter activity"/>
    <property type="evidence" value="ECO:0007669"/>
    <property type="project" value="InterPro"/>
</dbReference>
<dbReference type="Pfam" id="PF12698">
    <property type="entry name" value="ABC2_membrane_3"/>
    <property type="match status" value="2"/>
</dbReference>
<dbReference type="KEGG" id="pbd:PBOR_07555"/>
<accession>A0A089L5Q1</accession>
<dbReference type="Gene3D" id="1.10.287.950">
    <property type="entry name" value="Methyl-accepting chemotaxis protein"/>
    <property type="match status" value="1"/>
</dbReference>
<dbReference type="InterPro" id="IPR023908">
    <property type="entry name" value="xxxLxxG_rpt"/>
</dbReference>
<feature type="domain" description="ABC-2 type transporter transmembrane" evidence="6">
    <location>
        <begin position="462"/>
        <end position="679"/>
    </location>
</feature>
<feature type="domain" description="ABC-2 type transporter transmembrane" evidence="6">
    <location>
        <begin position="30"/>
        <end position="167"/>
    </location>
</feature>
<dbReference type="InterPro" id="IPR013525">
    <property type="entry name" value="ABC2_TM"/>
</dbReference>
<proteinExistence type="predicted"/>
<dbReference type="PANTHER" id="PTHR43077:SF5">
    <property type="entry name" value="PHAGE INFECTION PROTEIN"/>
    <property type="match status" value="1"/>
</dbReference>
<name>A0A089L5Q1_PAEBO</name>
<dbReference type="InterPro" id="IPR017501">
    <property type="entry name" value="Phage_infect_YhgE_C"/>
</dbReference>
<dbReference type="Gene3D" id="3.40.1710.10">
    <property type="entry name" value="abc type-2 transporter like domain"/>
    <property type="match status" value="1"/>
</dbReference>
<sequence length="697" mass="73492">MRAISVFVQDLKILVTKPMLLLTILGVAALPMLYSGFLVDGSWDPYGNTGKLPVAVVNLDKGADYEGESMQVGRDFVDELKDNNDFKWEFVDAAEAEEGMAHNHYYMTITIPADFSENATTLTQEHPVQAEIMFEPNSDYNFVAGQIGNSAVNKLKAKLSAQITEAYTRSMFEQVDTISTGLGDAGSGATELKDGASKLTNGLATLKTNLNKLASGTTELQSGLKLLYNGADTLNQGTGTLTQGTADLASGLGQLAEAEQQLQDGAVKSQSGASQLEQGLLSSQAGSSQLKDGLAASEAASSQLASGAQQLADGLEQLLAASPALAESEQYKQLLAASRQLAAGSEQLHAGQTSLLAGSTRLAGSQTQLHDGAAQLAAGGTQLAAGLDAFGSKLKEATAGGSKLAAGAAALDKGASQLEQGLTKLSGGVDGLSDGAGKLTDGAGELKDGAGKLMDGSGELAQKLNDAAAETSGVSSSDSTVNMFAEPVKLVEKTDYKLDHYGLGIAPYFLSLALFMGALVFTTVFSLRESNVPGATAMGRFVSRTLTFVMVSIIQSVLADLVLLHGLKLEVQSVPLFYLFTLITSLTFTLIVQALVTWLDNPGRFLAIVLMIFQLTSSAGTFPLELLPQWMQKVNPWLPMTHSIVGFKAIIASGDYALMREQIFYLISYAVVFLFLTFLYFLRQSERPASASKEQLA</sequence>
<dbReference type="HOGENOM" id="CLU_004534_1_0_9"/>
<dbReference type="NCBIfam" id="TIGR03061">
    <property type="entry name" value="pip_yhgE_Nterm"/>
    <property type="match status" value="1"/>
</dbReference>
<evidence type="ECO:0000256" key="5">
    <source>
        <dbReference type="SAM" id="Phobius"/>
    </source>
</evidence>
<keyword evidence="3 5" id="KW-1133">Transmembrane helix</keyword>
<feature type="transmembrane region" description="Helical" evidence="5">
    <location>
        <begin position="20"/>
        <end position="39"/>
    </location>
</feature>
<dbReference type="EMBL" id="CP009285">
    <property type="protein sequence ID" value="AIQ56811.1"/>
    <property type="molecule type" value="Genomic_DNA"/>
</dbReference>
<keyword evidence="8" id="KW-1185">Reference proteome</keyword>
<gene>
    <name evidence="7" type="ORF">PBOR_07555</name>
</gene>
<dbReference type="Proteomes" id="UP000029518">
    <property type="component" value="Chromosome"/>
</dbReference>
<organism evidence="7 8">
    <name type="scientific">Paenibacillus borealis</name>
    <dbReference type="NCBI Taxonomy" id="160799"/>
    <lineage>
        <taxon>Bacteria</taxon>
        <taxon>Bacillati</taxon>
        <taxon>Bacillota</taxon>
        <taxon>Bacilli</taxon>
        <taxon>Bacillales</taxon>
        <taxon>Paenibacillaceae</taxon>
        <taxon>Paenibacillus</taxon>
    </lineage>
</organism>
<dbReference type="OrthoDB" id="9811483at2"/>
<dbReference type="RefSeq" id="WP_042211094.1">
    <property type="nucleotide sequence ID" value="NZ_CP009285.1"/>
</dbReference>
<keyword evidence="2 5" id="KW-0812">Transmembrane</keyword>
<evidence type="ECO:0000313" key="7">
    <source>
        <dbReference type="EMBL" id="AIQ56811.1"/>
    </source>
</evidence>
<dbReference type="InterPro" id="IPR051328">
    <property type="entry name" value="T7SS_ABC-Transporter"/>
</dbReference>
<dbReference type="PANTHER" id="PTHR43077">
    <property type="entry name" value="TRANSPORT PERMEASE YVFS-RELATED"/>
    <property type="match status" value="1"/>
</dbReference>
<dbReference type="AlphaFoldDB" id="A0A089L5Q1"/>
<evidence type="ECO:0000256" key="3">
    <source>
        <dbReference type="ARBA" id="ARBA00022989"/>
    </source>
</evidence>
<dbReference type="NCBIfam" id="TIGR03057">
    <property type="entry name" value="xxxLxxG_by_4"/>
    <property type="match status" value="2"/>
</dbReference>
<keyword evidence="4 5" id="KW-0472">Membrane</keyword>
<evidence type="ECO:0000313" key="8">
    <source>
        <dbReference type="Proteomes" id="UP000029518"/>
    </source>
</evidence>